<evidence type="ECO:0000259" key="1">
    <source>
        <dbReference type="Pfam" id="PF12645"/>
    </source>
</evidence>
<proteinExistence type="predicted"/>
<reference evidence="2" key="1">
    <citation type="journal article" date="2021" name="PeerJ">
        <title>Extensive microbial diversity within the chicken gut microbiome revealed by metagenomics and culture.</title>
        <authorList>
            <person name="Gilroy R."/>
            <person name="Ravi A."/>
            <person name="Getino M."/>
            <person name="Pursley I."/>
            <person name="Horton D.L."/>
            <person name="Alikhan N.F."/>
            <person name="Baker D."/>
            <person name="Gharbi K."/>
            <person name="Hall N."/>
            <person name="Watson M."/>
            <person name="Adriaenssens E.M."/>
            <person name="Foster-Nyarko E."/>
            <person name="Jarju S."/>
            <person name="Secka A."/>
            <person name="Antonio M."/>
            <person name="Oren A."/>
            <person name="Chaudhuri R.R."/>
            <person name="La Ragione R."/>
            <person name="Hildebrand F."/>
            <person name="Pallen M.J."/>
        </authorList>
    </citation>
    <scope>NUCLEOTIDE SEQUENCE</scope>
    <source>
        <strain evidence="2">USAMLcec2-132</strain>
    </source>
</reference>
<comment type="caution">
    <text evidence="2">The sequence shown here is derived from an EMBL/GenBank/DDBJ whole genome shotgun (WGS) entry which is preliminary data.</text>
</comment>
<sequence length="78" mass="9207">MKQPTFNGRVLLPVSVIEAVRAGDPLAVERVLRYYDRYINKLCTRTLYDEDSMPHMRVDEYMKHRLQVKLVKAIVNKN</sequence>
<protein>
    <submittedName>
        <fullName evidence="2">Helix-turn-helix domain-containing protein</fullName>
    </submittedName>
</protein>
<feature type="domain" description="Helix-turn-helix conjugative transposon-like" evidence="1">
    <location>
        <begin position="16"/>
        <end position="74"/>
    </location>
</feature>
<gene>
    <name evidence="2" type="ORF">H9761_03185</name>
</gene>
<accession>A0A9D2NC40</accession>
<dbReference type="EMBL" id="DWWS01000015">
    <property type="protein sequence ID" value="HJC22691.1"/>
    <property type="molecule type" value="Genomic_DNA"/>
</dbReference>
<dbReference type="Pfam" id="PF12645">
    <property type="entry name" value="HTH_16"/>
    <property type="match status" value="1"/>
</dbReference>
<dbReference type="InterPro" id="IPR024760">
    <property type="entry name" value="HTH_dom_conjug_TS-like"/>
</dbReference>
<dbReference type="Proteomes" id="UP000823891">
    <property type="component" value="Unassembled WGS sequence"/>
</dbReference>
<evidence type="ECO:0000313" key="2">
    <source>
        <dbReference type="EMBL" id="HJC22691.1"/>
    </source>
</evidence>
<dbReference type="AlphaFoldDB" id="A0A9D2NC40"/>
<evidence type="ECO:0000313" key="3">
    <source>
        <dbReference type="Proteomes" id="UP000823891"/>
    </source>
</evidence>
<organism evidence="2 3">
    <name type="scientific">Candidatus Eisenbergiella merdavium</name>
    <dbReference type="NCBI Taxonomy" id="2838551"/>
    <lineage>
        <taxon>Bacteria</taxon>
        <taxon>Bacillati</taxon>
        <taxon>Bacillota</taxon>
        <taxon>Clostridia</taxon>
        <taxon>Lachnospirales</taxon>
        <taxon>Lachnospiraceae</taxon>
        <taxon>Eisenbergiella</taxon>
    </lineage>
</organism>
<name>A0A9D2NC40_9FIRM</name>
<reference evidence="2" key="2">
    <citation type="submission" date="2021-04" db="EMBL/GenBank/DDBJ databases">
        <authorList>
            <person name="Gilroy R."/>
        </authorList>
    </citation>
    <scope>NUCLEOTIDE SEQUENCE</scope>
    <source>
        <strain evidence="2">USAMLcec2-132</strain>
    </source>
</reference>